<evidence type="ECO:0000256" key="4">
    <source>
        <dbReference type="ARBA" id="ARBA00023065"/>
    </source>
</evidence>
<keyword evidence="4" id="KW-0406">Ion transport</keyword>
<dbReference type="GO" id="GO:0016020">
    <property type="term" value="C:membrane"/>
    <property type="evidence" value="ECO:0007669"/>
    <property type="project" value="UniProtKB-SubCell"/>
</dbReference>
<comment type="subcellular location">
    <subcellularLocation>
        <location evidence="1">Membrane</location>
    </subcellularLocation>
</comment>
<accession>A0A1F5WNJ9</accession>
<dbReference type="Proteomes" id="UP000177723">
    <property type="component" value="Unassembled WGS sequence"/>
</dbReference>
<evidence type="ECO:0000256" key="6">
    <source>
        <dbReference type="ARBA" id="ARBA00023310"/>
    </source>
</evidence>
<dbReference type="Pfam" id="PF00213">
    <property type="entry name" value="OSCP"/>
    <property type="match status" value="1"/>
</dbReference>
<dbReference type="GO" id="GO:0046933">
    <property type="term" value="F:proton-transporting ATP synthase activity, rotational mechanism"/>
    <property type="evidence" value="ECO:0007669"/>
    <property type="project" value="InterPro"/>
</dbReference>
<evidence type="ECO:0000313" key="8">
    <source>
        <dbReference type="Proteomes" id="UP000177723"/>
    </source>
</evidence>
<evidence type="ECO:0000256" key="2">
    <source>
        <dbReference type="ARBA" id="ARBA00022448"/>
    </source>
</evidence>
<keyword evidence="5" id="KW-0472">Membrane</keyword>
<name>A0A1F5WNJ9_9BACT</name>
<organism evidence="7 8">
    <name type="scientific">Candidatus Giovannonibacteria bacterium RIFCSPHIGHO2_12_FULL_43_15</name>
    <dbReference type="NCBI Taxonomy" id="1798341"/>
    <lineage>
        <taxon>Bacteria</taxon>
        <taxon>Candidatus Giovannoniibacteriota</taxon>
    </lineage>
</organism>
<evidence type="ECO:0000256" key="1">
    <source>
        <dbReference type="ARBA" id="ARBA00004370"/>
    </source>
</evidence>
<dbReference type="EMBL" id="MFHT01000027">
    <property type="protein sequence ID" value="OGF77233.1"/>
    <property type="molecule type" value="Genomic_DNA"/>
</dbReference>
<protein>
    <recommendedName>
        <fullName evidence="9">F-type ATPase subunit delta</fullName>
    </recommendedName>
</protein>
<sequence>MKYPAKIYANALLKVLGSSGKQAEWRIIKRFAALLQKNGDLANYGKISSEIERLIARKNGGKFISMEVAQKEGEATKKVANFFSERDIVKVRVLPELLAGARILVDDEREFDFSFKKRLKDLFSK</sequence>
<evidence type="ECO:0000256" key="3">
    <source>
        <dbReference type="ARBA" id="ARBA00022781"/>
    </source>
</evidence>
<evidence type="ECO:0000313" key="7">
    <source>
        <dbReference type="EMBL" id="OGF77233.1"/>
    </source>
</evidence>
<keyword evidence="3" id="KW-0375">Hydrogen ion transport</keyword>
<keyword evidence="6" id="KW-0066">ATP synthesis</keyword>
<keyword evidence="2" id="KW-0813">Transport</keyword>
<dbReference type="AlphaFoldDB" id="A0A1F5WNJ9"/>
<evidence type="ECO:0000256" key="5">
    <source>
        <dbReference type="ARBA" id="ARBA00023136"/>
    </source>
</evidence>
<evidence type="ECO:0008006" key="9">
    <source>
        <dbReference type="Google" id="ProtNLM"/>
    </source>
</evidence>
<proteinExistence type="predicted"/>
<gene>
    <name evidence="7" type="ORF">A3F23_03120</name>
</gene>
<dbReference type="InterPro" id="IPR000711">
    <property type="entry name" value="ATPase_OSCP/dsu"/>
</dbReference>
<comment type="caution">
    <text evidence="7">The sequence shown here is derived from an EMBL/GenBank/DDBJ whole genome shotgun (WGS) entry which is preliminary data.</text>
</comment>
<reference evidence="7 8" key="1">
    <citation type="journal article" date="2016" name="Nat. Commun.">
        <title>Thousands of microbial genomes shed light on interconnected biogeochemical processes in an aquifer system.</title>
        <authorList>
            <person name="Anantharaman K."/>
            <person name="Brown C.T."/>
            <person name="Hug L.A."/>
            <person name="Sharon I."/>
            <person name="Castelle C.J."/>
            <person name="Probst A.J."/>
            <person name="Thomas B.C."/>
            <person name="Singh A."/>
            <person name="Wilkins M.J."/>
            <person name="Karaoz U."/>
            <person name="Brodie E.L."/>
            <person name="Williams K.H."/>
            <person name="Hubbard S.S."/>
            <person name="Banfield J.F."/>
        </authorList>
    </citation>
    <scope>NUCLEOTIDE SEQUENCE [LARGE SCALE GENOMIC DNA]</scope>
</reference>